<evidence type="ECO:0000313" key="3">
    <source>
        <dbReference type="Proteomes" id="UP000053789"/>
    </source>
</evidence>
<dbReference type="GeneID" id="27693943"/>
<dbReference type="EMBL" id="KN846981">
    <property type="protein sequence ID" value="KIW97431.1"/>
    <property type="molecule type" value="Genomic_DNA"/>
</dbReference>
<evidence type="ECO:0000256" key="1">
    <source>
        <dbReference type="ARBA" id="ARBA00023242"/>
    </source>
</evidence>
<dbReference type="AlphaFoldDB" id="A0A0D2F5E2"/>
<reference evidence="2" key="1">
    <citation type="submission" date="2015-01" db="EMBL/GenBank/DDBJ databases">
        <title>The Genome Sequence of Cladophialophora bantiana CBS 173.52.</title>
        <authorList>
            <consortium name="The Broad Institute Genomics Platform"/>
            <person name="Cuomo C."/>
            <person name="de Hoog S."/>
            <person name="Gorbushina A."/>
            <person name="Stielow B."/>
            <person name="Teixiera M."/>
            <person name="Abouelleil A."/>
            <person name="Chapman S.B."/>
            <person name="Priest M."/>
            <person name="Young S.K."/>
            <person name="Wortman J."/>
            <person name="Nusbaum C."/>
            <person name="Birren B."/>
        </authorList>
    </citation>
    <scope>NUCLEOTIDE SEQUENCE [LARGE SCALE GENOMIC DNA]</scope>
    <source>
        <strain evidence="2">CBS 173.52</strain>
    </source>
</reference>
<protein>
    <submittedName>
        <fullName evidence="2">Uncharacterized protein</fullName>
    </submittedName>
</protein>
<gene>
    <name evidence="2" type="ORF">Z519_01015</name>
</gene>
<dbReference type="GO" id="GO:0000976">
    <property type="term" value="F:transcription cis-regulatory region binding"/>
    <property type="evidence" value="ECO:0007669"/>
    <property type="project" value="TreeGrafter"/>
</dbReference>
<dbReference type="VEuPathDB" id="FungiDB:Z519_01015"/>
<dbReference type="GO" id="GO:0003700">
    <property type="term" value="F:DNA-binding transcription factor activity"/>
    <property type="evidence" value="ECO:0007669"/>
    <property type="project" value="TreeGrafter"/>
</dbReference>
<name>A0A0D2F5E2_CLAB1</name>
<proteinExistence type="predicted"/>
<accession>A0A0D2F5E2</accession>
<dbReference type="GO" id="GO:0005634">
    <property type="term" value="C:nucleus"/>
    <property type="evidence" value="ECO:0007669"/>
    <property type="project" value="TreeGrafter"/>
</dbReference>
<dbReference type="OrthoDB" id="407832at2759"/>
<keyword evidence="3" id="KW-1185">Reference proteome</keyword>
<organism evidence="2 3">
    <name type="scientific">Cladophialophora bantiana (strain ATCC 10958 / CBS 173.52 / CDC B-1940 / NIH 8579)</name>
    <name type="common">Xylohypha bantiana</name>
    <dbReference type="NCBI Taxonomy" id="1442370"/>
    <lineage>
        <taxon>Eukaryota</taxon>
        <taxon>Fungi</taxon>
        <taxon>Dikarya</taxon>
        <taxon>Ascomycota</taxon>
        <taxon>Pezizomycotina</taxon>
        <taxon>Eurotiomycetes</taxon>
        <taxon>Chaetothyriomycetidae</taxon>
        <taxon>Chaetothyriales</taxon>
        <taxon>Herpotrichiellaceae</taxon>
        <taxon>Cladophialophora</taxon>
    </lineage>
</organism>
<sequence length="361" mass="41626">MFSSTAYRTDDGVCQYRGVSLPSLTYAKILQHHTICVTNLLDLCNNSAFVEDENLLAALVSLRFHEEMDRYQTGEDKERLLSSLRFVLNVQTKIVQHETGYEPPRHGASVQPASWALGYLKSFRHSLFRNALRQELTAAYLTQRSVQYPLELWTVLDTLESPDDEDVIWSDRHLLHCARVLNFCYGSGEAGEPSGKERWEELKNYETRWQEQMPTSFLPLLQGEPSIESGQLLYRVWYLSPLHLTAVQFFELSRILLLVLDPSVPRLGPRAVAARQQMSREVRRIVLHLCSMAASYPELTPAWVQASMAIYICGEFFTVRHEQEVLLRVLHRLEKNHGWPTSQNAARLREIWNYDAGRKAC</sequence>
<dbReference type="GO" id="GO:0045944">
    <property type="term" value="P:positive regulation of transcription by RNA polymerase II"/>
    <property type="evidence" value="ECO:0007669"/>
    <property type="project" value="TreeGrafter"/>
</dbReference>
<dbReference type="PANTHER" id="PTHR37534:SF2">
    <property type="entry name" value="N-ACETYLTRANSFERASE DOMAIN-CONTAINING PROTEIN"/>
    <property type="match status" value="1"/>
</dbReference>
<evidence type="ECO:0000313" key="2">
    <source>
        <dbReference type="EMBL" id="KIW97431.1"/>
    </source>
</evidence>
<dbReference type="PANTHER" id="PTHR37534">
    <property type="entry name" value="TRANSCRIPTIONAL ACTIVATOR PROTEIN UGA3"/>
    <property type="match status" value="1"/>
</dbReference>
<dbReference type="RefSeq" id="XP_016624100.1">
    <property type="nucleotide sequence ID" value="XM_016758772.1"/>
</dbReference>
<dbReference type="HOGENOM" id="CLU_008719_1_0_1"/>
<keyword evidence="1" id="KW-0539">Nucleus</keyword>
<dbReference type="Proteomes" id="UP000053789">
    <property type="component" value="Unassembled WGS sequence"/>
</dbReference>